<dbReference type="InterPro" id="IPR013656">
    <property type="entry name" value="PAS_4"/>
</dbReference>
<dbReference type="Gene3D" id="3.30.450.20">
    <property type="entry name" value="PAS domain"/>
    <property type="match status" value="1"/>
</dbReference>
<dbReference type="InterPro" id="IPR036890">
    <property type="entry name" value="HATPase_C_sf"/>
</dbReference>
<dbReference type="PANTHER" id="PTHR43065:SF42">
    <property type="entry name" value="TWO-COMPONENT SENSOR PPRA"/>
    <property type="match status" value="1"/>
</dbReference>
<evidence type="ECO:0000259" key="5">
    <source>
        <dbReference type="PROSITE" id="PS50109"/>
    </source>
</evidence>
<keyword evidence="3" id="KW-0597">Phosphoprotein</keyword>
<name>A0A4U1JM46_RHOCA</name>
<dbReference type="SUPFAM" id="SSF47384">
    <property type="entry name" value="Homodimeric domain of signal transducing histidine kinase"/>
    <property type="match status" value="1"/>
</dbReference>
<dbReference type="InterPro" id="IPR004358">
    <property type="entry name" value="Sig_transdc_His_kin-like_C"/>
</dbReference>
<comment type="catalytic activity">
    <reaction evidence="1">
        <text>ATP + protein L-histidine = ADP + protein N-phospho-L-histidine.</text>
        <dbReference type="EC" id="2.7.13.3"/>
    </reaction>
</comment>
<dbReference type="EMBL" id="SWJZ01000097">
    <property type="protein sequence ID" value="TKD14594.1"/>
    <property type="molecule type" value="Genomic_DNA"/>
</dbReference>
<dbReference type="SMART" id="SM00387">
    <property type="entry name" value="HATPase_c"/>
    <property type="match status" value="1"/>
</dbReference>
<comment type="caution">
    <text evidence="6">The sequence shown here is derived from an EMBL/GenBank/DDBJ whole genome shotgun (WGS) entry which is preliminary data.</text>
</comment>
<dbReference type="PANTHER" id="PTHR43065">
    <property type="entry name" value="SENSOR HISTIDINE KINASE"/>
    <property type="match status" value="1"/>
</dbReference>
<dbReference type="InterPro" id="IPR035965">
    <property type="entry name" value="PAS-like_dom_sf"/>
</dbReference>
<dbReference type="Pfam" id="PF02518">
    <property type="entry name" value="HATPase_c"/>
    <property type="match status" value="1"/>
</dbReference>
<dbReference type="AlphaFoldDB" id="A0A4U1JM46"/>
<evidence type="ECO:0000313" key="7">
    <source>
        <dbReference type="Proteomes" id="UP000310597"/>
    </source>
</evidence>
<dbReference type="RefSeq" id="WP_136909000.1">
    <property type="nucleotide sequence ID" value="NZ_SWJZ01000097.1"/>
</dbReference>
<dbReference type="SMART" id="SM00091">
    <property type="entry name" value="PAS"/>
    <property type="match status" value="1"/>
</dbReference>
<evidence type="ECO:0000256" key="3">
    <source>
        <dbReference type="ARBA" id="ARBA00022553"/>
    </source>
</evidence>
<dbReference type="InterPro" id="IPR003594">
    <property type="entry name" value="HATPase_dom"/>
</dbReference>
<evidence type="ECO:0000256" key="1">
    <source>
        <dbReference type="ARBA" id="ARBA00000085"/>
    </source>
</evidence>
<evidence type="ECO:0000313" key="6">
    <source>
        <dbReference type="EMBL" id="TKD14594.1"/>
    </source>
</evidence>
<dbReference type="Proteomes" id="UP000310597">
    <property type="component" value="Unassembled WGS sequence"/>
</dbReference>
<feature type="coiled-coil region" evidence="4">
    <location>
        <begin position="45"/>
        <end position="72"/>
    </location>
</feature>
<dbReference type="PROSITE" id="PS50109">
    <property type="entry name" value="HIS_KIN"/>
    <property type="match status" value="1"/>
</dbReference>
<proteinExistence type="predicted"/>
<dbReference type="SUPFAM" id="SSF55785">
    <property type="entry name" value="PYP-like sensor domain (PAS domain)"/>
    <property type="match status" value="1"/>
</dbReference>
<dbReference type="InterPro" id="IPR003661">
    <property type="entry name" value="HisK_dim/P_dom"/>
</dbReference>
<dbReference type="SMART" id="SM00388">
    <property type="entry name" value="HisKA"/>
    <property type="match status" value="1"/>
</dbReference>
<reference evidence="6 7" key="1">
    <citation type="submission" date="2019-04" db="EMBL/GenBank/DDBJ databases">
        <title>Draft Whole-Genome sequence of the purple photosynthetic bacterium Rhodobacter capsulatus SP108 with an indigenous class A beta-lactamase.</title>
        <authorList>
            <person name="Robertson S."/>
            <person name="Meyer T.E."/>
            <person name="Kyndt J.A."/>
        </authorList>
    </citation>
    <scope>NUCLEOTIDE SEQUENCE [LARGE SCALE GENOMIC DNA]</scope>
    <source>
        <strain evidence="6 7">SP108</strain>
    </source>
</reference>
<protein>
    <recommendedName>
        <fullName evidence="2">histidine kinase</fullName>
        <ecNumber evidence="2">2.7.13.3</ecNumber>
    </recommendedName>
</protein>
<dbReference type="Gene3D" id="3.30.565.10">
    <property type="entry name" value="Histidine kinase-like ATPase, C-terminal domain"/>
    <property type="match status" value="1"/>
</dbReference>
<dbReference type="PRINTS" id="PR00344">
    <property type="entry name" value="BCTRLSENSOR"/>
</dbReference>
<dbReference type="CDD" id="cd00130">
    <property type="entry name" value="PAS"/>
    <property type="match status" value="1"/>
</dbReference>
<keyword evidence="4" id="KW-0175">Coiled coil</keyword>
<dbReference type="Pfam" id="PF08448">
    <property type="entry name" value="PAS_4"/>
    <property type="match status" value="1"/>
</dbReference>
<dbReference type="GO" id="GO:0000155">
    <property type="term" value="F:phosphorelay sensor kinase activity"/>
    <property type="evidence" value="ECO:0007669"/>
    <property type="project" value="InterPro"/>
</dbReference>
<accession>A0A4U1JM46</accession>
<evidence type="ECO:0000256" key="4">
    <source>
        <dbReference type="SAM" id="Coils"/>
    </source>
</evidence>
<evidence type="ECO:0000256" key="2">
    <source>
        <dbReference type="ARBA" id="ARBA00012438"/>
    </source>
</evidence>
<sequence>MPRPPVKDSPSLKDSPPRFEPAALAGLLPGHAAGDAVWVDVLSAVDRTYAELVDYQERLERQNHELEDLRSYLGSIFASVSDALIVASRAGEVLGTSASVEALTGQGAGVWQGRPLSALFDPASGPRLDRVLAEAANRRAPVTIEAALLGPNGPAPLELSVSPRLDDRDRLIGYVLTGRPLGELRQAYFELERSHAALIAAQAQLVRNEKLASLGRLLAGVAHELNNPISFVYANAHAMERYAAKFETYFAAVQAGASREELVALRESLKLEREVGNLRTAIDGARDGAERVRAIVEDLRRLSSEGTGAQVAFDLVATAGVAADWVRRGSKTAVAVDFTGLATLEVIGRPGHIQQVVMNLVQNALDAMGDFQDGRIRIEARIAGGRGELVVSDTGPGVPEEVAPTIFDPFFTTKDVGKGTGLGLSISAKIVEEHGGRLRLLPENPLGGACFGFDLALAGAPA</sequence>
<dbReference type="EC" id="2.7.13.3" evidence="2"/>
<gene>
    <name evidence="6" type="ORF">FBT96_17690</name>
</gene>
<organism evidence="6 7">
    <name type="scientific">Rhodobacter capsulatus</name>
    <name type="common">Rhodopseudomonas capsulata</name>
    <dbReference type="NCBI Taxonomy" id="1061"/>
    <lineage>
        <taxon>Bacteria</taxon>
        <taxon>Pseudomonadati</taxon>
        <taxon>Pseudomonadota</taxon>
        <taxon>Alphaproteobacteria</taxon>
        <taxon>Rhodobacterales</taxon>
        <taxon>Rhodobacter group</taxon>
        <taxon>Rhodobacter</taxon>
    </lineage>
</organism>
<dbReference type="OrthoDB" id="7568856at2"/>
<dbReference type="InterPro" id="IPR000014">
    <property type="entry name" value="PAS"/>
</dbReference>
<dbReference type="InterPro" id="IPR005467">
    <property type="entry name" value="His_kinase_dom"/>
</dbReference>
<feature type="domain" description="Histidine kinase" evidence="5">
    <location>
        <begin position="220"/>
        <end position="459"/>
    </location>
</feature>
<dbReference type="Gene3D" id="1.10.287.130">
    <property type="match status" value="1"/>
</dbReference>
<dbReference type="SUPFAM" id="SSF55874">
    <property type="entry name" value="ATPase domain of HSP90 chaperone/DNA topoisomerase II/histidine kinase"/>
    <property type="match status" value="1"/>
</dbReference>
<dbReference type="CDD" id="cd00082">
    <property type="entry name" value="HisKA"/>
    <property type="match status" value="1"/>
</dbReference>
<dbReference type="InterPro" id="IPR036097">
    <property type="entry name" value="HisK_dim/P_sf"/>
</dbReference>